<dbReference type="InterPro" id="IPR039983">
    <property type="entry name" value="CYP46A1"/>
</dbReference>
<dbReference type="InterPro" id="IPR036396">
    <property type="entry name" value="Cyt_P450_sf"/>
</dbReference>
<reference evidence="1" key="1">
    <citation type="submission" date="2014-05" db="EMBL/GenBank/DDBJ databases">
        <title>The transcriptome of the halophilic microalga Tetraselmis sp. GSL018 isolated from the Great Salt Lake, Utah.</title>
        <authorList>
            <person name="Jinkerson R.E."/>
            <person name="D'Adamo S."/>
            <person name="Posewitz M.C."/>
        </authorList>
    </citation>
    <scope>NUCLEOTIDE SEQUENCE</scope>
    <source>
        <strain evidence="1">GSL018</strain>
    </source>
</reference>
<dbReference type="GO" id="GO:0033781">
    <property type="term" value="F:cholesterol 24-hydroxylase activity"/>
    <property type="evidence" value="ECO:0007669"/>
    <property type="project" value="InterPro"/>
</dbReference>
<dbReference type="AlphaFoldDB" id="A0A061RS44"/>
<proteinExistence type="predicted"/>
<dbReference type="GO" id="GO:0005506">
    <property type="term" value="F:iron ion binding"/>
    <property type="evidence" value="ECO:0007669"/>
    <property type="project" value="InterPro"/>
</dbReference>
<gene>
    <name evidence="1" type="ORF">TSPGSL018_25023</name>
</gene>
<dbReference type="GO" id="GO:0006707">
    <property type="term" value="P:cholesterol catabolic process"/>
    <property type="evidence" value="ECO:0007669"/>
    <property type="project" value="InterPro"/>
</dbReference>
<dbReference type="Pfam" id="PF00067">
    <property type="entry name" value="p450"/>
    <property type="match status" value="1"/>
</dbReference>
<evidence type="ECO:0008006" key="2">
    <source>
        <dbReference type="Google" id="ProtNLM"/>
    </source>
</evidence>
<feature type="non-terminal residue" evidence="1">
    <location>
        <position position="1"/>
    </location>
</feature>
<dbReference type="Gene3D" id="1.10.630.10">
    <property type="entry name" value="Cytochrome P450"/>
    <property type="match status" value="1"/>
</dbReference>
<dbReference type="GO" id="GO:0020037">
    <property type="term" value="F:heme binding"/>
    <property type="evidence" value="ECO:0007669"/>
    <property type="project" value="InterPro"/>
</dbReference>
<name>A0A061RS44_9CHLO</name>
<dbReference type="SUPFAM" id="SSF48264">
    <property type="entry name" value="Cytochrome P450"/>
    <property type="match status" value="1"/>
</dbReference>
<dbReference type="PANTHER" id="PTHR24293">
    <property type="entry name" value="CYTOCHROME P450 FAMILY 46 SUBFAMILY A"/>
    <property type="match status" value="1"/>
</dbReference>
<sequence>EAEAFPKPELLDATYDWLGSGLVMQRDISKHAKTRRLLNPAFRQDYVRSLNSAFSEVGTRLGEALAQRGEQDVLDMMTRATIDIIGRTGFRYDFGCL</sequence>
<organism evidence="1">
    <name type="scientific">Tetraselmis sp. GSL018</name>
    <dbReference type="NCBI Taxonomy" id="582737"/>
    <lineage>
        <taxon>Eukaryota</taxon>
        <taxon>Viridiplantae</taxon>
        <taxon>Chlorophyta</taxon>
        <taxon>core chlorophytes</taxon>
        <taxon>Chlorodendrophyceae</taxon>
        <taxon>Chlorodendrales</taxon>
        <taxon>Chlorodendraceae</taxon>
        <taxon>Tetraselmis</taxon>
    </lineage>
</organism>
<accession>A0A061RS44</accession>
<dbReference type="PANTHER" id="PTHR24293:SF0">
    <property type="entry name" value="CYP46A1 PROTEIN-RELATED"/>
    <property type="match status" value="1"/>
</dbReference>
<evidence type="ECO:0000313" key="1">
    <source>
        <dbReference type="EMBL" id="JAC74778.1"/>
    </source>
</evidence>
<feature type="non-terminal residue" evidence="1">
    <location>
        <position position="97"/>
    </location>
</feature>
<dbReference type="InterPro" id="IPR001128">
    <property type="entry name" value="Cyt_P450"/>
</dbReference>
<dbReference type="EMBL" id="GBEZ01010957">
    <property type="protein sequence ID" value="JAC74778.1"/>
    <property type="molecule type" value="Transcribed_RNA"/>
</dbReference>
<protein>
    <recommendedName>
        <fullName evidence="2">Cytochrome P450</fullName>
    </recommendedName>
</protein>